<dbReference type="GO" id="GO:0006508">
    <property type="term" value="P:proteolysis"/>
    <property type="evidence" value="ECO:0007669"/>
    <property type="project" value="InterPro"/>
</dbReference>
<dbReference type="STRING" id="454006.SAMN05421825_2231"/>
<dbReference type="GO" id="GO:0007165">
    <property type="term" value="P:signal transduction"/>
    <property type="evidence" value="ECO:0007669"/>
    <property type="project" value="TreeGrafter"/>
</dbReference>
<dbReference type="Proteomes" id="UP000199203">
    <property type="component" value="Unassembled WGS sequence"/>
</dbReference>
<dbReference type="EMBL" id="FNBH01000002">
    <property type="protein sequence ID" value="SDF82963.1"/>
    <property type="molecule type" value="Genomic_DNA"/>
</dbReference>
<dbReference type="Pfam" id="PF03572">
    <property type="entry name" value="Peptidase_S41"/>
    <property type="match status" value="1"/>
</dbReference>
<protein>
    <submittedName>
        <fullName evidence="2">Peptidase family S41</fullName>
    </submittedName>
</protein>
<dbReference type="GO" id="GO:0004175">
    <property type="term" value="F:endopeptidase activity"/>
    <property type="evidence" value="ECO:0007669"/>
    <property type="project" value="TreeGrafter"/>
</dbReference>
<dbReference type="PANTHER" id="PTHR32060:SF30">
    <property type="entry name" value="CARBOXY-TERMINAL PROCESSING PROTEASE CTPA"/>
    <property type="match status" value="1"/>
</dbReference>
<sequence length="336" mass="37973">MKKYFLLYCILVFQISYSQTFKNDSVKQFIDKSFALIKSHSINVEDLDRIKNELYSKSANLSSVDELAPLYEGVFKELNDHHGGLKYKGKTYGWKKPLVSNSSYLKEKIKTEKTVKSKVIDKKYGYIRIPGNNDFSFKKVDSISDDIISHINAVNSNKIKGWIIDLRLNTGGNMYPILLGLKNFIGNNLVFGGFNDAKNQSSGKWEIYQDKMLIDGIELNSKTTLKNSLKEAVPVIILTSCYTASAGEMTAISFIGRNRTFIVGEPTANYTTAVQGFKINNIAGINLSTDYVIDRNQKIYKNNIIPDFEIIGGDDLENLMNDHKIIKALQLLKEIN</sequence>
<dbReference type="Gene3D" id="3.90.226.10">
    <property type="entry name" value="2-enoyl-CoA Hydratase, Chain A, domain 1"/>
    <property type="match status" value="1"/>
</dbReference>
<dbReference type="GO" id="GO:0030288">
    <property type="term" value="C:outer membrane-bounded periplasmic space"/>
    <property type="evidence" value="ECO:0007669"/>
    <property type="project" value="TreeGrafter"/>
</dbReference>
<dbReference type="SUPFAM" id="SSF52096">
    <property type="entry name" value="ClpP/crotonase"/>
    <property type="match status" value="1"/>
</dbReference>
<feature type="domain" description="Tail specific protease" evidence="1">
    <location>
        <begin position="95"/>
        <end position="311"/>
    </location>
</feature>
<dbReference type="AlphaFoldDB" id="A0A1G7P9L7"/>
<proteinExistence type="predicted"/>
<accession>A0A1G7P9L7</accession>
<evidence type="ECO:0000259" key="1">
    <source>
        <dbReference type="SMART" id="SM00245"/>
    </source>
</evidence>
<organism evidence="2 3">
    <name type="scientific">Epilithonimonas hungarica</name>
    <dbReference type="NCBI Taxonomy" id="454006"/>
    <lineage>
        <taxon>Bacteria</taxon>
        <taxon>Pseudomonadati</taxon>
        <taxon>Bacteroidota</taxon>
        <taxon>Flavobacteriia</taxon>
        <taxon>Flavobacteriales</taxon>
        <taxon>Weeksellaceae</taxon>
        <taxon>Chryseobacterium group</taxon>
        <taxon>Epilithonimonas</taxon>
    </lineage>
</organism>
<dbReference type="RefSeq" id="WP_089873501.1">
    <property type="nucleotide sequence ID" value="NZ_FNBH01000002.1"/>
</dbReference>
<reference evidence="3" key="1">
    <citation type="submission" date="2016-10" db="EMBL/GenBank/DDBJ databases">
        <authorList>
            <person name="Varghese N."/>
            <person name="Submissions S."/>
        </authorList>
    </citation>
    <scope>NUCLEOTIDE SEQUENCE [LARGE SCALE GENOMIC DNA]</scope>
    <source>
        <strain evidence="3">DSM 19684</strain>
    </source>
</reference>
<evidence type="ECO:0000313" key="2">
    <source>
        <dbReference type="EMBL" id="SDF82963.1"/>
    </source>
</evidence>
<dbReference type="GO" id="GO:0008236">
    <property type="term" value="F:serine-type peptidase activity"/>
    <property type="evidence" value="ECO:0007669"/>
    <property type="project" value="InterPro"/>
</dbReference>
<gene>
    <name evidence="2" type="ORF">SAMN05421825_2231</name>
</gene>
<dbReference type="InterPro" id="IPR029045">
    <property type="entry name" value="ClpP/crotonase-like_dom_sf"/>
</dbReference>
<name>A0A1G7P9L7_9FLAO</name>
<keyword evidence="3" id="KW-1185">Reference proteome</keyword>
<dbReference type="PANTHER" id="PTHR32060">
    <property type="entry name" value="TAIL-SPECIFIC PROTEASE"/>
    <property type="match status" value="1"/>
</dbReference>
<evidence type="ECO:0000313" key="3">
    <source>
        <dbReference type="Proteomes" id="UP000199203"/>
    </source>
</evidence>
<dbReference type="OrthoDB" id="7314861at2"/>
<dbReference type="SMART" id="SM00245">
    <property type="entry name" value="TSPc"/>
    <property type="match status" value="1"/>
</dbReference>
<dbReference type="InterPro" id="IPR005151">
    <property type="entry name" value="Tail-specific_protease"/>
</dbReference>